<keyword evidence="1" id="KW-0732">Signal</keyword>
<accession>A0A7S2VUL2</accession>
<feature type="chain" id="PRO_5031203357" description="Pectin acetylesterase" evidence="1">
    <location>
        <begin position="23"/>
        <end position="417"/>
    </location>
</feature>
<proteinExistence type="predicted"/>
<dbReference type="InterPro" id="IPR029058">
    <property type="entry name" value="AB_hydrolase_fold"/>
</dbReference>
<evidence type="ECO:0000256" key="1">
    <source>
        <dbReference type="SAM" id="SignalP"/>
    </source>
</evidence>
<dbReference type="InterPro" id="IPR004963">
    <property type="entry name" value="PAE/NOTUM"/>
</dbReference>
<protein>
    <recommendedName>
        <fullName evidence="3">Pectin acetylesterase</fullName>
    </recommendedName>
</protein>
<dbReference type="PANTHER" id="PTHR21562">
    <property type="entry name" value="NOTUM-RELATED"/>
    <property type="match status" value="1"/>
</dbReference>
<name>A0A7S2VUL2_9EUKA</name>
<dbReference type="GO" id="GO:0016787">
    <property type="term" value="F:hydrolase activity"/>
    <property type="evidence" value="ECO:0007669"/>
    <property type="project" value="InterPro"/>
</dbReference>
<feature type="signal peptide" evidence="1">
    <location>
        <begin position="1"/>
        <end position="22"/>
    </location>
</feature>
<organism evidence="2">
    <name type="scientific">Norrisiella sphaerica</name>
    <dbReference type="NCBI Taxonomy" id="552664"/>
    <lineage>
        <taxon>Eukaryota</taxon>
        <taxon>Sar</taxon>
        <taxon>Rhizaria</taxon>
        <taxon>Cercozoa</taxon>
        <taxon>Chlorarachniophyceae</taxon>
        <taxon>Norrisiella</taxon>
    </lineage>
</organism>
<gene>
    <name evidence="2" type="ORF">NSPH01132_LOCUS341</name>
</gene>
<sequence>MIRSTCVLLSLLSGVFLQQTFAILHLHKLPEEIANSTGAVCLDGTPPAFYLAPAETASPKNTSWVIFFRGGGWCYDADECAERAMTDLGSTKDLSPNVTFADGVLSSDSSTNPFAAYNRAWLWYCDGASFSGDVETPVSAKGVSIYFRGHRILNEVFAYLASDFGFNQATDVLLSGCSAGGLATYLHADYIRDNLLPSSVKRFKVMPISGFFLMHDTYDGAPKYQEQMKGVFEMQNCTNGVNSQCVANHEGEEWRCMFANESAAHVTSPMFPVNSALDSWQMGNIWFGDENCVASGQFQNCTSGQIADLNKYQTDFLVDFTSSGIPNRKGNGMFIESCFEHCAANDAGFSEYSIDGIVLKNALMQWWNSSVNADPKQFSYLPCSLQTQPPHQCNPSCSSTTDSLEQYFKPIATHKEK</sequence>
<dbReference type="PANTHER" id="PTHR21562:SF67">
    <property type="entry name" value="PECTIN ACETYLESTERASE"/>
    <property type="match status" value="1"/>
</dbReference>
<evidence type="ECO:0008006" key="3">
    <source>
        <dbReference type="Google" id="ProtNLM"/>
    </source>
</evidence>
<dbReference type="SUPFAM" id="SSF53474">
    <property type="entry name" value="alpha/beta-Hydrolases"/>
    <property type="match status" value="1"/>
</dbReference>
<dbReference type="EMBL" id="HBHC01000639">
    <property type="protein sequence ID" value="CAD9650244.1"/>
    <property type="molecule type" value="Transcribed_RNA"/>
</dbReference>
<dbReference type="AlphaFoldDB" id="A0A7S2VUL2"/>
<dbReference type="Pfam" id="PF03283">
    <property type="entry name" value="PAE"/>
    <property type="match status" value="1"/>
</dbReference>
<reference evidence="2" key="1">
    <citation type="submission" date="2021-01" db="EMBL/GenBank/DDBJ databases">
        <authorList>
            <person name="Corre E."/>
            <person name="Pelletier E."/>
            <person name="Niang G."/>
            <person name="Scheremetjew M."/>
            <person name="Finn R."/>
            <person name="Kale V."/>
            <person name="Holt S."/>
            <person name="Cochrane G."/>
            <person name="Meng A."/>
            <person name="Brown T."/>
            <person name="Cohen L."/>
        </authorList>
    </citation>
    <scope>NUCLEOTIDE SEQUENCE</scope>
    <source>
        <strain evidence="2">BC52</strain>
    </source>
</reference>
<evidence type="ECO:0000313" key="2">
    <source>
        <dbReference type="EMBL" id="CAD9650244.1"/>
    </source>
</evidence>